<reference evidence="2" key="1">
    <citation type="submission" date="2022-01" db="EMBL/GenBank/DDBJ databases">
        <title>Genome Sequence Resource for Two Populations of Ditylenchus destructor, the Migratory Endoparasitic Phytonematode.</title>
        <authorList>
            <person name="Zhang H."/>
            <person name="Lin R."/>
            <person name="Xie B."/>
        </authorList>
    </citation>
    <scope>NUCLEOTIDE SEQUENCE</scope>
    <source>
        <strain evidence="2">BazhouSP</strain>
    </source>
</reference>
<accession>A0AAD4MIT6</accession>
<gene>
    <name evidence="2" type="ORF">DdX_20366</name>
</gene>
<evidence type="ECO:0000256" key="1">
    <source>
        <dbReference type="SAM" id="MobiDB-lite"/>
    </source>
</evidence>
<keyword evidence="3" id="KW-1185">Reference proteome</keyword>
<proteinExistence type="predicted"/>
<evidence type="ECO:0000313" key="3">
    <source>
        <dbReference type="Proteomes" id="UP001201812"/>
    </source>
</evidence>
<dbReference type="EMBL" id="JAKKPZ010000569">
    <property type="protein sequence ID" value="KAI1693942.1"/>
    <property type="molecule type" value="Genomic_DNA"/>
</dbReference>
<organism evidence="2 3">
    <name type="scientific">Ditylenchus destructor</name>
    <dbReference type="NCBI Taxonomy" id="166010"/>
    <lineage>
        <taxon>Eukaryota</taxon>
        <taxon>Metazoa</taxon>
        <taxon>Ecdysozoa</taxon>
        <taxon>Nematoda</taxon>
        <taxon>Chromadorea</taxon>
        <taxon>Rhabditida</taxon>
        <taxon>Tylenchina</taxon>
        <taxon>Tylenchomorpha</taxon>
        <taxon>Sphaerularioidea</taxon>
        <taxon>Anguinidae</taxon>
        <taxon>Anguininae</taxon>
        <taxon>Ditylenchus</taxon>
    </lineage>
</organism>
<sequence length="104" mass="11133">MGPDSEDGEIKEIHIASSDQRGQGDFDSEKIQISDLSQNSTALVENEPNMGLDRVSPMSDVGESPVTRVRRQAILRRIAARARIAGVAASARAIAAANRAQVFS</sequence>
<name>A0AAD4MIT6_9BILA</name>
<evidence type="ECO:0000313" key="2">
    <source>
        <dbReference type="EMBL" id="KAI1693942.1"/>
    </source>
</evidence>
<comment type="caution">
    <text evidence="2">The sequence shown here is derived from an EMBL/GenBank/DDBJ whole genome shotgun (WGS) entry which is preliminary data.</text>
</comment>
<protein>
    <submittedName>
        <fullName evidence="2">Uncharacterized protein</fullName>
    </submittedName>
</protein>
<feature type="region of interest" description="Disordered" evidence="1">
    <location>
        <begin position="37"/>
        <end position="64"/>
    </location>
</feature>
<dbReference type="AlphaFoldDB" id="A0AAD4MIT6"/>
<dbReference type="Proteomes" id="UP001201812">
    <property type="component" value="Unassembled WGS sequence"/>
</dbReference>